<dbReference type="Proteomes" id="UP000029614">
    <property type="component" value="Unassembled WGS sequence"/>
</dbReference>
<evidence type="ECO:0000259" key="13">
    <source>
        <dbReference type="Pfam" id="PF02867"/>
    </source>
</evidence>
<dbReference type="NCBIfam" id="TIGR02504">
    <property type="entry name" value="NrdJ_Z"/>
    <property type="match status" value="1"/>
</dbReference>
<feature type="domain" description="Ribonucleotide reductase large subunit N-terminal" evidence="12">
    <location>
        <begin position="23"/>
        <end position="88"/>
    </location>
</feature>
<dbReference type="SUPFAM" id="SSF51998">
    <property type="entry name" value="PFL-like glycyl radical enzymes"/>
    <property type="match status" value="1"/>
</dbReference>
<comment type="similarity">
    <text evidence="2 11">Belongs to the ribonucleoside diphosphate reductase class-2 family.</text>
</comment>
<keyword evidence="3 11" id="KW-0846">Cobalamin</keyword>
<keyword evidence="7" id="KW-0215">Deoxyribonucleotide synthesis</keyword>
<dbReference type="GO" id="GO:0004748">
    <property type="term" value="F:ribonucleoside-diphosphate reductase activity, thioredoxin disulfide as acceptor"/>
    <property type="evidence" value="ECO:0007669"/>
    <property type="project" value="UniProtKB-EC"/>
</dbReference>
<dbReference type="GO" id="GO:0009263">
    <property type="term" value="P:deoxyribonucleotide biosynthetic process"/>
    <property type="evidence" value="ECO:0007669"/>
    <property type="project" value="UniProtKB-KW"/>
</dbReference>
<dbReference type="PRINTS" id="PR01183">
    <property type="entry name" value="RIBORDTASEM1"/>
</dbReference>
<keyword evidence="8" id="KW-1015">Disulfide bond</keyword>
<evidence type="ECO:0000256" key="9">
    <source>
        <dbReference type="ARBA" id="ARBA00023285"/>
    </source>
</evidence>
<keyword evidence="15" id="KW-1185">Reference proteome</keyword>
<reference evidence="14 15" key="1">
    <citation type="submission" date="2014-07" db="EMBL/GenBank/DDBJ databases">
        <authorList>
            <person name="McCorrison J."/>
            <person name="Sanka R."/>
            <person name="Torralba M."/>
            <person name="Gillis M."/>
            <person name="Haft D.H."/>
            <person name="Methe B."/>
            <person name="Sutton G."/>
            <person name="Nelson K.E."/>
        </authorList>
    </citation>
    <scope>NUCLEOTIDE SEQUENCE [LARGE SCALE GENOMIC DNA]</scope>
    <source>
        <strain evidence="14 15">DNF00058</strain>
    </source>
</reference>
<evidence type="ECO:0000256" key="8">
    <source>
        <dbReference type="ARBA" id="ARBA00023157"/>
    </source>
</evidence>
<dbReference type="InterPro" id="IPR000788">
    <property type="entry name" value="RNR_lg_C"/>
</dbReference>
<dbReference type="GO" id="GO:0071897">
    <property type="term" value="P:DNA biosynthetic process"/>
    <property type="evidence" value="ECO:0007669"/>
    <property type="project" value="UniProtKB-KW"/>
</dbReference>
<proteinExistence type="inferred from homology"/>
<comment type="cofactor">
    <cofactor evidence="1 11">
        <name>adenosylcob(III)alamin</name>
        <dbReference type="ChEBI" id="CHEBI:18408"/>
    </cofactor>
</comment>
<dbReference type="PANTHER" id="PTHR43371:SF1">
    <property type="entry name" value="RIBONUCLEOSIDE-DIPHOSPHATE REDUCTASE"/>
    <property type="match status" value="1"/>
</dbReference>
<evidence type="ECO:0000256" key="6">
    <source>
        <dbReference type="ARBA" id="ARBA00023002"/>
    </source>
</evidence>
<comment type="catalytic activity">
    <reaction evidence="10 11">
        <text>a 2'-deoxyribonucleoside 5'-diphosphate + [thioredoxin]-disulfide + H2O = a ribonucleoside 5'-diphosphate + [thioredoxin]-dithiol</text>
        <dbReference type="Rhea" id="RHEA:23252"/>
        <dbReference type="Rhea" id="RHEA-COMP:10698"/>
        <dbReference type="Rhea" id="RHEA-COMP:10700"/>
        <dbReference type="ChEBI" id="CHEBI:15377"/>
        <dbReference type="ChEBI" id="CHEBI:29950"/>
        <dbReference type="ChEBI" id="CHEBI:50058"/>
        <dbReference type="ChEBI" id="CHEBI:57930"/>
        <dbReference type="ChEBI" id="CHEBI:73316"/>
        <dbReference type="EC" id="1.17.4.1"/>
    </reaction>
</comment>
<evidence type="ECO:0000313" key="14">
    <source>
        <dbReference type="EMBL" id="KGF51756.1"/>
    </source>
</evidence>
<evidence type="ECO:0000256" key="7">
    <source>
        <dbReference type="ARBA" id="ARBA00023116"/>
    </source>
</evidence>
<keyword evidence="5 11" id="KW-0547">Nucleotide-binding</keyword>
<name>A0A096AYH2_9BACT</name>
<dbReference type="InterPro" id="IPR013509">
    <property type="entry name" value="RNR_lsu_N"/>
</dbReference>
<dbReference type="InterPro" id="IPR013344">
    <property type="entry name" value="RNR_NrdJ/NrdZ"/>
</dbReference>
<dbReference type="Gene3D" id="3.20.70.20">
    <property type="match status" value="1"/>
</dbReference>
<keyword evidence="6 11" id="KW-0560">Oxidoreductase</keyword>
<evidence type="ECO:0000256" key="4">
    <source>
        <dbReference type="ARBA" id="ARBA00022634"/>
    </source>
</evidence>
<dbReference type="GO" id="GO:0031419">
    <property type="term" value="F:cobalamin binding"/>
    <property type="evidence" value="ECO:0007669"/>
    <property type="project" value="UniProtKB-KW"/>
</dbReference>
<evidence type="ECO:0000256" key="2">
    <source>
        <dbReference type="ARBA" id="ARBA00007405"/>
    </source>
</evidence>
<keyword evidence="4 11" id="KW-0237">DNA synthesis</keyword>
<dbReference type="Pfam" id="PF00317">
    <property type="entry name" value="Ribonuc_red_lgN"/>
    <property type="match status" value="1"/>
</dbReference>
<evidence type="ECO:0000256" key="5">
    <source>
        <dbReference type="ARBA" id="ARBA00022741"/>
    </source>
</evidence>
<accession>A0A096AYH2</accession>
<evidence type="ECO:0000256" key="3">
    <source>
        <dbReference type="ARBA" id="ARBA00022628"/>
    </source>
</evidence>
<evidence type="ECO:0000256" key="10">
    <source>
        <dbReference type="ARBA" id="ARBA00047754"/>
    </source>
</evidence>
<protein>
    <recommendedName>
        <fullName evidence="11">Vitamin B12-dependent ribonucleotide reductase</fullName>
        <ecNumber evidence="11">1.17.4.1</ecNumber>
    </recommendedName>
</protein>
<dbReference type="Pfam" id="PF02867">
    <property type="entry name" value="Ribonuc_red_lgC"/>
    <property type="match status" value="1"/>
</dbReference>
<dbReference type="CDD" id="cd02888">
    <property type="entry name" value="RNR_II_dimer"/>
    <property type="match status" value="1"/>
</dbReference>
<keyword evidence="9 11" id="KW-0170">Cobalt</keyword>
<gene>
    <name evidence="14" type="ORF">HMPREF9302_06405</name>
</gene>
<dbReference type="RefSeq" id="WP_036855748.1">
    <property type="nucleotide sequence ID" value="NZ_JRNU01000025.1"/>
</dbReference>
<evidence type="ECO:0000313" key="15">
    <source>
        <dbReference type="Proteomes" id="UP000029614"/>
    </source>
</evidence>
<dbReference type="EC" id="1.17.4.1" evidence="11"/>
<dbReference type="OrthoDB" id="9762933at2"/>
<dbReference type="InterPro" id="IPR050862">
    <property type="entry name" value="RdRp_reductase_class-2"/>
</dbReference>
<dbReference type="PANTHER" id="PTHR43371">
    <property type="entry name" value="VITAMIN B12-DEPENDENT RIBONUCLEOTIDE REDUCTASE"/>
    <property type="match status" value="1"/>
</dbReference>
<comment type="caution">
    <text evidence="14">The sequence shown here is derived from an EMBL/GenBank/DDBJ whole genome shotgun (WGS) entry which is preliminary data.</text>
</comment>
<sequence>METCKIYSYEEALESALNYFGNDEIAAKVWIDNYALKDSLGNLYEKSPEDMHWRIANEVARIEKRYVNPINAAKVFEVLDHFRYIVPSGSSMVGIGNKYLLSSLANCFVIGSAEDVHSYGTIMHIDEEQVQLMKRSGIVGHDLSYIRPKGSSIKDSKLISTGILPFMERYFNSMREIVQGGHSGALMLSVNIKHPDVESLIDVNIKKAKDNSANISVKITDEFMKAVINEESYIQQFPIISTKPIFTKEIYAKHLFEKILYKAYHDAEPTVLFWDNILKDSLSDCYADLGFQTISITPYYKIPLSPYDSCHLLSLNLYSYVIDPFTKEARFDFDKFAEHVQIAQRVLDDIVDLELEKIDLILSNIEKASVSKEIKETEYNLWKKIKEKSAMGRRIGIGVTAEGDMFAAMGLCYGTQESIDFSVKVHKVMALNAYRSSVNMAKERGSFAIYDASREKNNPFILRLKREDEQLFNDMERYGRRNIACLAIASIKTVSLMTQTTSGIEPKYIPVYKHHDKINSYNKNTNANTDLAYELDNSFREHIIYHSKFLTWMKVNGIEPTKKYSQEEIDDLIKRSPYYMTTANYESLSMIIHMQGAIEKWTDQSVSVTINMPSSIDEESISKLYFEAWRCGCKGCSIISHKGLFADMKTYLLKDNDNKDNVKRVDKQINLYEENHDMPFQRPEVVEHRPKELDCDVVRFQNNKEKWVAFVGLLNGYPYEIFTGLQDDEEGIALPKSVTKGKIIKQTEENGQHRYDFQFENKRGYKTTVEGLSEKFNPEYWNYAKLISGVLRYRMPIEHVMRLVASLQLKDESINTWKNGVERALKKYLVDGTKVNGLKCPICGEESLIYQGGNLICKHCGASRGI</sequence>
<evidence type="ECO:0000256" key="1">
    <source>
        <dbReference type="ARBA" id="ARBA00001922"/>
    </source>
</evidence>
<dbReference type="AlphaFoldDB" id="A0A096AYH2"/>
<comment type="function">
    <text evidence="11">Catalyzes the reduction of ribonucleotides to deoxyribonucleotides. May function to provide a pool of deoxyribonucleotide precursors for DNA repair during oxygen limitation and/or for immediate growth after restoration of oxygen.</text>
</comment>
<dbReference type="GO" id="GO:0005524">
    <property type="term" value="F:ATP binding"/>
    <property type="evidence" value="ECO:0007669"/>
    <property type="project" value="InterPro"/>
</dbReference>
<feature type="domain" description="Ribonucleotide reductase large subunit C-terminal" evidence="13">
    <location>
        <begin position="106"/>
        <end position="638"/>
    </location>
</feature>
<evidence type="ECO:0000256" key="11">
    <source>
        <dbReference type="RuleBase" id="RU364064"/>
    </source>
</evidence>
<evidence type="ECO:0000259" key="12">
    <source>
        <dbReference type="Pfam" id="PF00317"/>
    </source>
</evidence>
<dbReference type="EMBL" id="JRNU01000025">
    <property type="protein sequence ID" value="KGF51756.1"/>
    <property type="molecule type" value="Genomic_DNA"/>
</dbReference>
<organism evidence="14 15">
    <name type="scientific">Prevotella amnii DNF00058</name>
    <dbReference type="NCBI Taxonomy" id="1401066"/>
    <lineage>
        <taxon>Bacteria</taxon>
        <taxon>Pseudomonadati</taxon>
        <taxon>Bacteroidota</taxon>
        <taxon>Bacteroidia</taxon>
        <taxon>Bacteroidales</taxon>
        <taxon>Prevotellaceae</taxon>
        <taxon>Prevotella</taxon>
    </lineage>
</organism>